<dbReference type="EMBL" id="BJXQ01000003">
    <property type="protein sequence ID" value="GEN02731.1"/>
    <property type="molecule type" value="Genomic_DNA"/>
</dbReference>
<dbReference type="EC" id="4.1.1.48" evidence="3 10"/>
<reference evidence="12 15" key="1">
    <citation type="submission" date="2012-11" db="EMBL/GenBank/DDBJ databases">
        <title>Whole genome sequence of Acetobacter indonesiensis 5H-1.</title>
        <authorList>
            <person name="Azuma Y."/>
            <person name="Higashiura N."/>
            <person name="Hirakawa H."/>
            <person name="Matsushita K."/>
        </authorList>
    </citation>
    <scope>NUCLEOTIDE SEQUENCE [LARGE SCALE GENOMIC DNA]</scope>
    <source>
        <strain evidence="12 15">5H-1</strain>
    </source>
</reference>
<dbReference type="PROSITE" id="PS00614">
    <property type="entry name" value="IGPS"/>
    <property type="match status" value="1"/>
</dbReference>
<dbReference type="GO" id="GO:0000162">
    <property type="term" value="P:L-tryptophan biosynthetic process"/>
    <property type="evidence" value="ECO:0007669"/>
    <property type="project" value="UniProtKB-UniRule"/>
</dbReference>
<keyword evidence="9 10" id="KW-0456">Lyase</keyword>
<evidence type="ECO:0000313" key="13">
    <source>
        <dbReference type="EMBL" id="GEN02731.1"/>
    </source>
</evidence>
<sequence length="288" mass="31327">MNEVSTPSTSCTSDVDACIHAEELPDVLSRICARTRVEVEHRSTLLPLKDITAKAQECKDAPRGFSRALKEKAADRSIGLIAEIKKASPSAGILREDYDPAKIAASYEQAGAACLSVLTESSCFHGQNEDLQIARAACSLPVLRKDFILDPWQVYESRILGADCILLIMSVLQDEEALALVDHAKGLDMDVLVEVHDEEELNRALALDTFLIGINNRNLKTLKTDIETTRQLAPLVPPDRIIVSESGIKTHDDVMKLAEIGATGFLVGESLLRQPDPGKAARALLGFS</sequence>
<dbReference type="GO" id="GO:0004425">
    <property type="term" value="F:indole-3-glycerol-phosphate synthase activity"/>
    <property type="evidence" value="ECO:0007669"/>
    <property type="project" value="UniProtKB-UniRule"/>
</dbReference>
<dbReference type="PANTHER" id="PTHR22854:SF2">
    <property type="entry name" value="INDOLE-3-GLYCEROL-PHOSPHATE SYNTHASE"/>
    <property type="match status" value="1"/>
</dbReference>
<evidence type="ECO:0000313" key="12">
    <source>
        <dbReference type="EMBL" id="GAN63914.1"/>
    </source>
</evidence>
<keyword evidence="15" id="KW-1185">Reference proteome</keyword>
<proteinExistence type="inferred from homology"/>
<keyword evidence="8 10" id="KW-0057">Aromatic amino acid biosynthesis</keyword>
<gene>
    <name evidence="10 13" type="primary">trpC</name>
    <name evidence="12" type="ORF">Abin_047_168</name>
    <name evidence="13" type="ORF">AIN02nite_07560</name>
    <name evidence="14" type="ORF">HK17_04185</name>
</gene>
<evidence type="ECO:0000256" key="5">
    <source>
        <dbReference type="ARBA" id="ARBA00022605"/>
    </source>
</evidence>
<keyword evidence="7 10" id="KW-0822">Tryptophan biosynthesis</keyword>
<comment type="caution">
    <text evidence="14">The sequence shown here is derived from an EMBL/GenBank/DDBJ whole genome shotgun (WGS) entry which is preliminary data.</text>
</comment>
<dbReference type="Proteomes" id="UP000321104">
    <property type="component" value="Unassembled WGS sequence"/>
</dbReference>
<reference evidence="16" key="3">
    <citation type="submission" date="2014-06" db="EMBL/GenBank/DDBJ databases">
        <authorList>
            <person name="Winans N.J."/>
            <person name="Newell P.D."/>
            <person name="Douglas A.E."/>
        </authorList>
    </citation>
    <scope>NUCLEOTIDE SEQUENCE [LARGE SCALE GENOMIC DNA]</scope>
</reference>
<dbReference type="GO" id="GO:0004640">
    <property type="term" value="F:phosphoribosylanthranilate isomerase activity"/>
    <property type="evidence" value="ECO:0007669"/>
    <property type="project" value="TreeGrafter"/>
</dbReference>
<dbReference type="Proteomes" id="UP000032673">
    <property type="component" value="Unassembled WGS sequence"/>
</dbReference>
<protein>
    <recommendedName>
        <fullName evidence="4 10">Indole-3-glycerol phosphate synthase</fullName>
        <shortName evidence="10">IGPS</shortName>
        <ecNumber evidence="3 10">4.1.1.48</ecNumber>
    </recommendedName>
</protein>
<dbReference type="Proteomes" id="UP000194641">
    <property type="component" value="Unassembled WGS sequence"/>
</dbReference>
<dbReference type="InterPro" id="IPR045186">
    <property type="entry name" value="Indole-3-glycerol_P_synth"/>
</dbReference>
<keyword evidence="6 10" id="KW-0210">Decarboxylase</keyword>
<evidence type="ECO:0000259" key="11">
    <source>
        <dbReference type="Pfam" id="PF00218"/>
    </source>
</evidence>
<dbReference type="SUPFAM" id="SSF51366">
    <property type="entry name" value="Ribulose-phoshate binding barrel"/>
    <property type="match status" value="1"/>
</dbReference>
<organism evidence="14 16">
    <name type="scientific">Acetobacter indonesiensis</name>
    <dbReference type="NCBI Taxonomy" id="104101"/>
    <lineage>
        <taxon>Bacteria</taxon>
        <taxon>Pseudomonadati</taxon>
        <taxon>Pseudomonadota</taxon>
        <taxon>Alphaproteobacteria</taxon>
        <taxon>Acetobacterales</taxon>
        <taxon>Acetobacteraceae</taxon>
        <taxon>Acetobacter</taxon>
    </lineage>
</organism>
<dbReference type="NCBIfam" id="NF001373">
    <property type="entry name" value="PRK00278.1-6"/>
    <property type="match status" value="1"/>
</dbReference>
<comment type="catalytic activity">
    <reaction evidence="1 10">
        <text>1-(2-carboxyphenylamino)-1-deoxy-D-ribulose 5-phosphate + H(+) = (1S,2R)-1-C-(indol-3-yl)glycerol 3-phosphate + CO2 + H2O</text>
        <dbReference type="Rhea" id="RHEA:23476"/>
        <dbReference type="ChEBI" id="CHEBI:15377"/>
        <dbReference type="ChEBI" id="CHEBI:15378"/>
        <dbReference type="ChEBI" id="CHEBI:16526"/>
        <dbReference type="ChEBI" id="CHEBI:58613"/>
        <dbReference type="ChEBI" id="CHEBI:58866"/>
        <dbReference type="EC" id="4.1.1.48"/>
    </reaction>
</comment>
<dbReference type="NCBIfam" id="NF001377">
    <property type="entry name" value="PRK00278.2-4"/>
    <property type="match status" value="1"/>
</dbReference>
<evidence type="ECO:0000256" key="7">
    <source>
        <dbReference type="ARBA" id="ARBA00022822"/>
    </source>
</evidence>
<evidence type="ECO:0000256" key="8">
    <source>
        <dbReference type="ARBA" id="ARBA00023141"/>
    </source>
</evidence>
<evidence type="ECO:0000256" key="6">
    <source>
        <dbReference type="ARBA" id="ARBA00022793"/>
    </source>
</evidence>
<dbReference type="NCBIfam" id="NF001370">
    <property type="entry name" value="PRK00278.1-2"/>
    <property type="match status" value="1"/>
</dbReference>
<dbReference type="RefSeq" id="WP_048846856.1">
    <property type="nucleotide sequence ID" value="NZ_BAMW01000045.1"/>
</dbReference>
<dbReference type="InterPro" id="IPR001468">
    <property type="entry name" value="Indole-3-GlycerolPSynthase_CS"/>
</dbReference>
<evidence type="ECO:0000313" key="14">
    <source>
        <dbReference type="EMBL" id="OUI94237.1"/>
    </source>
</evidence>
<name>A0A252AUW8_9PROT</name>
<reference evidence="13 17" key="4">
    <citation type="submission" date="2019-07" db="EMBL/GenBank/DDBJ databases">
        <title>Whole genome shotgun sequence of Acetobacter indonesiensis NBRC 16471.</title>
        <authorList>
            <person name="Hosoyama A."/>
            <person name="Uohara A."/>
            <person name="Ohji S."/>
            <person name="Ichikawa N."/>
        </authorList>
    </citation>
    <scope>NUCLEOTIDE SEQUENCE [LARGE SCALE GENOMIC DNA]</scope>
    <source>
        <strain evidence="13 17">NBRC 16471</strain>
    </source>
</reference>
<dbReference type="FunFam" id="3.20.20.70:FF:000024">
    <property type="entry name" value="Indole-3-glycerol phosphate synthase"/>
    <property type="match status" value="1"/>
</dbReference>
<evidence type="ECO:0000256" key="10">
    <source>
        <dbReference type="HAMAP-Rule" id="MF_00134"/>
    </source>
</evidence>
<evidence type="ECO:0000313" key="17">
    <source>
        <dbReference type="Proteomes" id="UP000321104"/>
    </source>
</evidence>
<feature type="domain" description="Indole-3-glycerol phosphate synthase" evidence="11">
    <location>
        <begin position="28"/>
        <end position="284"/>
    </location>
</feature>
<dbReference type="HAMAP" id="MF_00134_B">
    <property type="entry name" value="IGPS_B"/>
    <property type="match status" value="1"/>
</dbReference>
<dbReference type="InterPro" id="IPR011060">
    <property type="entry name" value="RibuloseP-bd_barrel"/>
</dbReference>
<comment type="pathway">
    <text evidence="2 10">Amino-acid biosynthesis; L-tryptophan biosynthesis; L-tryptophan from chorismate: step 4/5.</text>
</comment>
<dbReference type="PANTHER" id="PTHR22854">
    <property type="entry name" value="TRYPTOPHAN BIOSYNTHESIS PROTEIN"/>
    <property type="match status" value="1"/>
</dbReference>
<evidence type="ECO:0000256" key="2">
    <source>
        <dbReference type="ARBA" id="ARBA00004696"/>
    </source>
</evidence>
<dbReference type="UniPathway" id="UPA00035">
    <property type="reaction ID" value="UER00043"/>
</dbReference>
<accession>A0A252AUW8</accession>
<dbReference type="InterPro" id="IPR013798">
    <property type="entry name" value="Indole-3-glycerol_P_synth_dom"/>
</dbReference>
<evidence type="ECO:0000256" key="3">
    <source>
        <dbReference type="ARBA" id="ARBA00012362"/>
    </source>
</evidence>
<evidence type="ECO:0000256" key="9">
    <source>
        <dbReference type="ARBA" id="ARBA00023239"/>
    </source>
</evidence>
<dbReference type="InterPro" id="IPR013785">
    <property type="entry name" value="Aldolase_TIM"/>
</dbReference>
<dbReference type="EMBL" id="BAMW01000045">
    <property type="protein sequence ID" value="GAN63914.1"/>
    <property type="molecule type" value="Genomic_DNA"/>
</dbReference>
<evidence type="ECO:0000313" key="15">
    <source>
        <dbReference type="Proteomes" id="UP000032673"/>
    </source>
</evidence>
<evidence type="ECO:0000256" key="1">
    <source>
        <dbReference type="ARBA" id="ARBA00001633"/>
    </source>
</evidence>
<evidence type="ECO:0000256" key="4">
    <source>
        <dbReference type="ARBA" id="ARBA00018080"/>
    </source>
</evidence>
<keyword evidence="5 10" id="KW-0028">Amino-acid biosynthesis</keyword>
<evidence type="ECO:0000313" key="16">
    <source>
        <dbReference type="Proteomes" id="UP000194641"/>
    </source>
</evidence>
<dbReference type="Pfam" id="PF00218">
    <property type="entry name" value="IGPS"/>
    <property type="match status" value="1"/>
</dbReference>
<dbReference type="Gene3D" id="3.20.20.70">
    <property type="entry name" value="Aldolase class I"/>
    <property type="match status" value="1"/>
</dbReference>
<dbReference type="AlphaFoldDB" id="A0A252AUW8"/>
<reference evidence="14" key="2">
    <citation type="submission" date="2014-06" db="EMBL/GenBank/DDBJ databases">
        <authorList>
            <person name="Ju J."/>
            <person name="Zhang J."/>
        </authorList>
    </citation>
    <scope>NUCLEOTIDE SEQUENCE [LARGE SCALE GENOMIC DNA]</scope>
    <source>
        <strain evidence="14">DmL_051</strain>
    </source>
</reference>
<comment type="similarity">
    <text evidence="10">Belongs to the TrpC family.</text>
</comment>
<dbReference type="EMBL" id="JOPA01000016">
    <property type="protein sequence ID" value="OUI94237.1"/>
    <property type="molecule type" value="Genomic_DNA"/>
</dbReference>
<dbReference type="HAMAP" id="MF_00134_A">
    <property type="entry name" value="IGPS_A"/>
    <property type="match status" value="1"/>
</dbReference>
<dbReference type="CDD" id="cd00331">
    <property type="entry name" value="IGPS"/>
    <property type="match status" value="1"/>
</dbReference>